<dbReference type="PANTHER" id="PTHR37823:SF1">
    <property type="entry name" value="CYTOCHROME C-553-LIKE"/>
    <property type="match status" value="1"/>
</dbReference>
<evidence type="ECO:0000256" key="4">
    <source>
        <dbReference type="ARBA" id="ARBA00022982"/>
    </source>
</evidence>
<dbReference type="EMBL" id="JBHLYQ010000025">
    <property type="protein sequence ID" value="MFC0081298.1"/>
    <property type="molecule type" value="Genomic_DNA"/>
</dbReference>
<dbReference type="RefSeq" id="WP_377788402.1">
    <property type="nucleotide sequence ID" value="NZ_JBHLYQ010000025.1"/>
</dbReference>
<evidence type="ECO:0000256" key="7">
    <source>
        <dbReference type="SAM" id="Phobius"/>
    </source>
</evidence>
<proteinExistence type="predicted"/>
<accession>A0ABV6C1V4</accession>
<keyword evidence="10" id="KW-1185">Reference proteome</keyword>
<evidence type="ECO:0000313" key="10">
    <source>
        <dbReference type="Proteomes" id="UP001589788"/>
    </source>
</evidence>
<evidence type="ECO:0000256" key="2">
    <source>
        <dbReference type="ARBA" id="ARBA00022617"/>
    </source>
</evidence>
<feature type="transmembrane region" description="Helical" evidence="7">
    <location>
        <begin position="255"/>
        <end position="273"/>
    </location>
</feature>
<keyword evidence="7" id="KW-0812">Transmembrane</keyword>
<dbReference type="SUPFAM" id="SSF46626">
    <property type="entry name" value="Cytochrome c"/>
    <property type="match status" value="2"/>
</dbReference>
<evidence type="ECO:0000256" key="1">
    <source>
        <dbReference type="ARBA" id="ARBA00022448"/>
    </source>
</evidence>
<keyword evidence="7" id="KW-1133">Transmembrane helix</keyword>
<keyword evidence="3 6" id="KW-0479">Metal-binding</keyword>
<dbReference type="InterPro" id="IPR051811">
    <property type="entry name" value="Cytochrome_c550/c551-like"/>
</dbReference>
<dbReference type="Gene3D" id="1.10.760.10">
    <property type="entry name" value="Cytochrome c-like domain"/>
    <property type="match status" value="2"/>
</dbReference>
<sequence>MRRPHLRSLLPAGVVALAAVGGLAFSLTAGAVGRSTSVQTAADSLTPPPIHYVTHFTTAQVKEGEVLFEANCSTCHGTRAEGSAVAPDLQGLGPATVDFWVSTGRMPLANSSEQAEEKPPKFDQAQATDIAAFVASLAPTAPSYPDGIPYVNTKDANLQLGMRLFVLNCAACHTITGAGDALADGAYAPSLHRATSTQVAEAIRTGPGNMPVFGPGTLSNRQVADIVAYVTGVIQHPDDRGGLGLGGIGPVAEGFVALLFGVGGLMVVAFWLGERA</sequence>
<keyword evidence="1" id="KW-0813">Transport</keyword>
<dbReference type="InterPro" id="IPR009056">
    <property type="entry name" value="Cyt_c-like_dom"/>
</dbReference>
<dbReference type="Proteomes" id="UP001589788">
    <property type="component" value="Unassembled WGS sequence"/>
</dbReference>
<dbReference type="Pfam" id="PF13442">
    <property type="entry name" value="Cytochrome_CBB3"/>
    <property type="match status" value="1"/>
</dbReference>
<keyword evidence="2 6" id="KW-0349">Heme</keyword>
<evidence type="ECO:0000256" key="6">
    <source>
        <dbReference type="PROSITE-ProRule" id="PRU00433"/>
    </source>
</evidence>
<feature type="domain" description="Cytochrome c" evidence="8">
    <location>
        <begin position="59"/>
        <end position="234"/>
    </location>
</feature>
<keyword evidence="7" id="KW-0472">Membrane</keyword>
<dbReference type="PANTHER" id="PTHR37823">
    <property type="entry name" value="CYTOCHROME C-553-LIKE"/>
    <property type="match status" value="1"/>
</dbReference>
<gene>
    <name evidence="9" type="ORF">ACFFRE_03875</name>
</gene>
<keyword evidence="5 6" id="KW-0408">Iron</keyword>
<organism evidence="9 10">
    <name type="scientific">Aciditerrimonas ferrireducens</name>
    <dbReference type="NCBI Taxonomy" id="667306"/>
    <lineage>
        <taxon>Bacteria</taxon>
        <taxon>Bacillati</taxon>
        <taxon>Actinomycetota</taxon>
        <taxon>Acidimicrobiia</taxon>
        <taxon>Acidimicrobiales</taxon>
        <taxon>Acidimicrobiaceae</taxon>
        <taxon>Aciditerrimonas</taxon>
    </lineage>
</organism>
<reference evidence="9 10" key="1">
    <citation type="submission" date="2024-09" db="EMBL/GenBank/DDBJ databases">
        <authorList>
            <person name="Sun Q."/>
            <person name="Mori K."/>
        </authorList>
    </citation>
    <scope>NUCLEOTIDE SEQUENCE [LARGE SCALE GENOMIC DNA]</scope>
    <source>
        <strain evidence="9 10">JCM 15389</strain>
    </source>
</reference>
<dbReference type="PROSITE" id="PS51007">
    <property type="entry name" value="CYTC"/>
    <property type="match status" value="1"/>
</dbReference>
<name>A0ABV6C1V4_9ACTN</name>
<keyword evidence="4" id="KW-0249">Electron transport</keyword>
<evidence type="ECO:0000259" key="8">
    <source>
        <dbReference type="PROSITE" id="PS51007"/>
    </source>
</evidence>
<evidence type="ECO:0000313" key="9">
    <source>
        <dbReference type="EMBL" id="MFC0081298.1"/>
    </source>
</evidence>
<dbReference type="Pfam" id="PF00034">
    <property type="entry name" value="Cytochrom_C"/>
    <property type="match status" value="1"/>
</dbReference>
<evidence type="ECO:0000256" key="5">
    <source>
        <dbReference type="ARBA" id="ARBA00023004"/>
    </source>
</evidence>
<comment type="caution">
    <text evidence="9">The sequence shown here is derived from an EMBL/GenBank/DDBJ whole genome shotgun (WGS) entry which is preliminary data.</text>
</comment>
<protein>
    <submittedName>
        <fullName evidence="9">C-type cytochrome</fullName>
    </submittedName>
</protein>
<evidence type="ECO:0000256" key="3">
    <source>
        <dbReference type="ARBA" id="ARBA00022723"/>
    </source>
</evidence>
<dbReference type="InterPro" id="IPR036909">
    <property type="entry name" value="Cyt_c-like_dom_sf"/>
</dbReference>